<feature type="compositionally biased region" description="Basic and acidic residues" evidence="1">
    <location>
        <begin position="99"/>
        <end position="109"/>
    </location>
</feature>
<keyword evidence="2" id="KW-0732">Signal</keyword>
<evidence type="ECO:0000256" key="1">
    <source>
        <dbReference type="SAM" id="MobiDB-lite"/>
    </source>
</evidence>
<sequence>MLKKSMVGVIAALTLAMGSQAMAAEEIQTKGKVELVNSKVSPFAVENVGGGTWDYGTKNSGSQKHCWSHYNHPENYHSSTAKVGSSTDKAYADAGEYSKADAYGPKDKTGYAYWDNEATPPK</sequence>
<name>A0A2Z4MS03_BREBE</name>
<protein>
    <submittedName>
        <fullName evidence="3">Bacteriocin</fullName>
    </submittedName>
</protein>
<evidence type="ECO:0000313" key="3">
    <source>
        <dbReference type="EMBL" id="AWX59345.1"/>
    </source>
</evidence>
<dbReference type="AlphaFoldDB" id="A0A2Z4MS03"/>
<feature type="chain" id="PRO_5016313920" evidence="2">
    <location>
        <begin position="24"/>
        <end position="122"/>
    </location>
</feature>
<proteinExistence type="predicted"/>
<dbReference type="InterPro" id="IPR006540">
    <property type="entry name" value="Lactococcin_972"/>
</dbReference>
<evidence type="ECO:0000313" key="4">
    <source>
        <dbReference type="Proteomes" id="UP000036061"/>
    </source>
</evidence>
<evidence type="ECO:0000256" key="2">
    <source>
        <dbReference type="SAM" id="SignalP"/>
    </source>
</evidence>
<dbReference type="Proteomes" id="UP000036061">
    <property type="component" value="Chromosome"/>
</dbReference>
<dbReference type="Pfam" id="PF09683">
    <property type="entry name" value="Lactococcin_972"/>
    <property type="match status" value="1"/>
</dbReference>
<reference evidence="3 4" key="1">
    <citation type="journal article" date="2015" name="Genome Announc.">
        <title>Draft Genome Sequence of Brevibacillus brevis DZQ7, a Plant Growth-Promoting Rhizobacterium with Broad-Spectrum Antimicrobial Activity.</title>
        <authorList>
            <person name="Hou Q."/>
            <person name="Wang C."/>
            <person name="Hou X."/>
            <person name="Xia Z."/>
            <person name="Ye J."/>
            <person name="Liu K."/>
            <person name="Liu H."/>
            <person name="Wang J."/>
            <person name="Guo H."/>
            <person name="Yu X."/>
            <person name="Yang Y."/>
            <person name="Du B."/>
            <person name="Ding Y."/>
        </authorList>
    </citation>
    <scope>NUCLEOTIDE SEQUENCE [LARGE SCALE GENOMIC DNA]</scope>
    <source>
        <strain evidence="3 4">DZQ7</strain>
    </source>
</reference>
<accession>A0A2Z4MS03</accession>
<dbReference type="EMBL" id="CP030117">
    <property type="protein sequence ID" value="AWX59345.1"/>
    <property type="molecule type" value="Genomic_DNA"/>
</dbReference>
<gene>
    <name evidence="3" type="ORF">AB432_030005</name>
</gene>
<feature type="region of interest" description="Disordered" evidence="1">
    <location>
        <begin position="99"/>
        <end position="122"/>
    </location>
</feature>
<dbReference type="Gene3D" id="2.60.40.2850">
    <property type="match status" value="1"/>
</dbReference>
<organism evidence="3 4">
    <name type="scientific">Brevibacillus brevis</name>
    <name type="common">Bacillus brevis</name>
    <dbReference type="NCBI Taxonomy" id="1393"/>
    <lineage>
        <taxon>Bacteria</taxon>
        <taxon>Bacillati</taxon>
        <taxon>Bacillota</taxon>
        <taxon>Bacilli</taxon>
        <taxon>Bacillales</taxon>
        <taxon>Paenibacillaceae</taxon>
        <taxon>Brevibacillus</taxon>
    </lineage>
</organism>
<feature type="signal peptide" evidence="2">
    <location>
        <begin position="1"/>
        <end position="23"/>
    </location>
</feature>